<evidence type="ECO:0000313" key="1">
    <source>
        <dbReference type="EMBL" id="KAH6944200.1"/>
    </source>
</evidence>
<sequence>MGTSGFVALGRRSLDGGLCFTTNSPATRTRSSPWGPRREQKSRSLAPRRFLIGLARAPRGNATPLLRLLFVVRHWTRGPARSSLSRISAERGFPGRAFAKGEDGSARCLRWARDFARNWHAETSPSEPDLSGTWVSQRGGDIGLAAAGECNFSWLRFTARQKPGGQDWDGGDTMPFLGGRVCSACLGPFDGLFARRSRRTALYYSREDQAAPISRRPTANIYIPLLPLQDNFALRLALSTLPSHTTPGKLFGVGPRTTAPLAAVPLGAARCGVR</sequence>
<organism evidence="1 2">
    <name type="scientific">Hyalomma asiaticum</name>
    <name type="common">Tick</name>
    <dbReference type="NCBI Taxonomy" id="266040"/>
    <lineage>
        <taxon>Eukaryota</taxon>
        <taxon>Metazoa</taxon>
        <taxon>Ecdysozoa</taxon>
        <taxon>Arthropoda</taxon>
        <taxon>Chelicerata</taxon>
        <taxon>Arachnida</taxon>
        <taxon>Acari</taxon>
        <taxon>Parasitiformes</taxon>
        <taxon>Ixodida</taxon>
        <taxon>Ixodoidea</taxon>
        <taxon>Ixodidae</taxon>
        <taxon>Hyalomminae</taxon>
        <taxon>Hyalomma</taxon>
    </lineage>
</organism>
<reference evidence="1" key="1">
    <citation type="submission" date="2020-05" db="EMBL/GenBank/DDBJ databases">
        <title>Large-scale comparative analyses of tick genomes elucidate their genetic diversity and vector capacities.</title>
        <authorList>
            <person name="Jia N."/>
            <person name="Wang J."/>
            <person name="Shi W."/>
            <person name="Du L."/>
            <person name="Sun Y."/>
            <person name="Zhan W."/>
            <person name="Jiang J."/>
            <person name="Wang Q."/>
            <person name="Zhang B."/>
            <person name="Ji P."/>
            <person name="Sakyi L.B."/>
            <person name="Cui X."/>
            <person name="Yuan T."/>
            <person name="Jiang B."/>
            <person name="Yang W."/>
            <person name="Lam T.T.-Y."/>
            <person name="Chang Q."/>
            <person name="Ding S."/>
            <person name="Wang X."/>
            <person name="Zhu J."/>
            <person name="Ruan X."/>
            <person name="Zhao L."/>
            <person name="Wei J."/>
            <person name="Que T."/>
            <person name="Du C."/>
            <person name="Cheng J."/>
            <person name="Dai P."/>
            <person name="Han X."/>
            <person name="Huang E."/>
            <person name="Gao Y."/>
            <person name="Liu J."/>
            <person name="Shao H."/>
            <person name="Ye R."/>
            <person name="Li L."/>
            <person name="Wei W."/>
            <person name="Wang X."/>
            <person name="Wang C."/>
            <person name="Yang T."/>
            <person name="Huo Q."/>
            <person name="Li W."/>
            <person name="Guo W."/>
            <person name="Chen H."/>
            <person name="Zhou L."/>
            <person name="Ni X."/>
            <person name="Tian J."/>
            <person name="Zhou Y."/>
            <person name="Sheng Y."/>
            <person name="Liu T."/>
            <person name="Pan Y."/>
            <person name="Xia L."/>
            <person name="Li J."/>
            <person name="Zhao F."/>
            <person name="Cao W."/>
        </authorList>
    </citation>
    <scope>NUCLEOTIDE SEQUENCE</scope>
    <source>
        <strain evidence="1">Hyas-2018</strain>
    </source>
</reference>
<comment type="caution">
    <text evidence="1">The sequence shown here is derived from an EMBL/GenBank/DDBJ whole genome shotgun (WGS) entry which is preliminary data.</text>
</comment>
<accession>A0ACB7TB86</accession>
<evidence type="ECO:0000313" key="2">
    <source>
        <dbReference type="Proteomes" id="UP000821845"/>
    </source>
</evidence>
<proteinExistence type="predicted"/>
<dbReference type="EMBL" id="CM023481">
    <property type="protein sequence ID" value="KAH6944200.1"/>
    <property type="molecule type" value="Genomic_DNA"/>
</dbReference>
<dbReference type="Proteomes" id="UP000821845">
    <property type="component" value="Chromosome 1"/>
</dbReference>
<protein>
    <submittedName>
        <fullName evidence="1">Uncharacterized protein</fullName>
    </submittedName>
</protein>
<keyword evidence="2" id="KW-1185">Reference proteome</keyword>
<name>A0ACB7TB86_HYAAI</name>
<gene>
    <name evidence="1" type="ORF">HPB50_002267</name>
</gene>